<comment type="caution">
    <text evidence="8">The sequence shown here is derived from an EMBL/GenBank/DDBJ whole genome shotgun (WGS) entry which is preliminary data.</text>
</comment>
<dbReference type="PROSITE" id="PS51873">
    <property type="entry name" value="TRIAD"/>
    <property type="match status" value="1"/>
</dbReference>
<keyword evidence="3" id="KW-0677">Repeat</keyword>
<dbReference type="SUPFAM" id="SSF57850">
    <property type="entry name" value="RING/U-box"/>
    <property type="match status" value="1"/>
</dbReference>
<evidence type="ECO:0000256" key="5">
    <source>
        <dbReference type="ARBA" id="ARBA00022786"/>
    </source>
</evidence>
<keyword evidence="2" id="KW-0479">Metal-binding</keyword>
<evidence type="ECO:0000313" key="9">
    <source>
        <dbReference type="Proteomes" id="UP001341840"/>
    </source>
</evidence>
<sequence length="144" mass="16408">MRRSKKESYGGIYANNKCVEASCSNEHRFCWGCSEEAHRPVSCETAAEWIKKNQEAGDSQSLLWISAYTKKCPRCKKPIEKNGGCMHMKCTVCSYQFCWLCLSDWSLCSAANNGCNRSSARSTENSRSNIANVSLDRYSHYYER</sequence>
<protein>
    <recommendedName>
        <fullName evidence="7">RING-type domain-containing protein</fullName>
    </recommendedName>
</protein>
<name>A0ABU6ZVM1_9FABA</name>
<dbReference type="Pfam" id="PF22191">
    <property type="entry name" value="IBR_1"/>
    <property type="match status" value="1"/>
</dbReference>
<dbReference type="EMBL" id="JASCZI010274613">
    <property type="protein sequence ID" value="MED6226087.1"/>
    <property type="molecule type" value="Genomic_DNA"/>
</dbReference>
<proteinExistence type="predicted"/>
<dbReference type="InterPro" id="IPR044066">
    <property type="entry name" value="TRIAD_supradom"/>
</dbReference>
<accession>A0ABU6ZVM1</accession>
<evidence type="ECO:0000256" key="2">
    <source>
        <dbReference type="ARBA" id="ARBA00022723"/>
    </source>
</evidence>
<reference evidence="8 9" key="1">
    <citation type="journal article" date="2023" name="Plants (Basel)">
        <title>Bridging the Gap: Combining Genomics and Transcriptomics Approaches to Understand Stylosanthes scabra, an Orphan Legume from the Brazilian Caatinga.</title>
        <authorList>
            <person name="Ferreira-Neto J.R.C."/>
            <person name="da Silva M.D."/>
            <person name="Binneck E."/>
            <person name="de Melo N.F."/>
            <person name="da Silva R.H."/>
            <person name="de Melo A.L.T.M."/>
            <person name="Pandolfi V."/>
            <person name="Bustamante F.O."/>
            <person name="Brasileiro-Vidal A.C."/>
            <person name="Benko-Iseppon A.M."/>
        </authorList>
    </citation>
    <scope>NUCLEOTIDE SEQUENCE [LARGE SCALE GENOMIC DNA]</scope>
    <source>
        <tissue evidence="8">Leaves</tissue>
    </source>
</reference>
<keyword evidence="6" id="KW-0862">Zinc</keyword>
<evidence type="ECO:0000256" key="6">
    <source>
        <dbReference type="ARBA" id="ARBA00022833"/>
    </source>
</evidence>
<dbReference type="Gene3D" id="1.20.120.1750">
    <property type="match status" value="1"/>
</dbReference>
<keyword evidence="4" id="KW-0863">Zinc-finger</keyword>
<evidence type="ECO:0000259" key="7">
    <source>
        <dbReference type="PROSITE" id="PS51873"/>
    </source>
</evidence>
<dbReference type="PANTHER" id="PTHR11685">
    <property type="entry name" value="RBR FAMILY RING FINGER AND IBR DOMAIN-CONTAINING"/>
    <property type="match status" value="1"/>
</dbReference>
<dbReference type="Proteomes" id="UP001341840">
    <property type="component" value="Unassembled WGS sequence"/>
</dbReference>
<evidence type="ECO:0000313" key="8">
    <source>
        <dbReference type="EMBL" id="MED6226087.1"/>
    </source>
</evidence>
<dbReference type="InterPro" id="IPR031127">
    <property type="entry name" value="E3_UB_ligase_RBR"/>
</dbReference>
<keyword evidence="1" id="KW-0808">Transferase</keyword>
<evidence type="ECO:0000256" key="3">
    <source>
        <dbReference type="ARBA" id="ARBA00022737"/>
    </source>
</evidence>
<evidence type="ECO:0000256" key="1">
    <source>
        <dbReference type="ARBA" id="ARBA00022679"/>
    </source>
</evidence>
<feature type="domain" description="RING-type" evidence="7">
    <location>
        <begin position="1"/>
        <end position="119"/>
    </location>
</feature>
<organism evidence="8 9">
    <name type="scientific">Stylosanthes scabra</name>
    <dbReference type="NCBI Taxonomy" id="79078"/>
    <lineage>
        <taxon>Eukaryota</taxon>
        <taxon>Viridiplantae</taxon>
        <taxon>Streptophyta</taxon>
        <taxon>Embryophyta</taxon>
        <taxon>Tracheophyta</taxon>
        <taxon>Spermatophyta</taxon>
        <taxon>Magnoliopsida</taxon>
        <taxon>eudicotyledons</taxon>
        <taxon>Gunneridae</taxon>
        <taxon>Pentapetalae</taxon>
        <taxon>rosids</taxon>
        <taxon>fabids</taxon>
        <taxon>Fabales</taxon>
        <taxon>Fabaceae</taxon>
        <taxon>Papilionoideae</taxon>
        <taxon>50 kb inversion clade</taxon>
        <taxon>dalbergioids sensu lato</taxon>
        <taxon>Dalbergieae</taxon>
        <taxon>Pterocarpus clade</taxon>
        <taxon>Stylosanthes</taxon>
    </lineage>
</organism>
<evidence type="ECO:0000256" key="4">
    <source>
        <dbReference type="ARBA" id="ARBA00022771"/>
    </source>
</evidence>
<keyword evidence="9" id="KW-1185">Reference proteome</keyword>
<gene>
    <name evidence="8" type="ORF">PIB30_100073</name>
</gene>
<keyword evidence="5" id="KW-0833">Ubl conjugation pathway</keyword>